<evidence type="ECO:0000259" key="2">
    <source>
        <dbReference type="SMART" id="SM00507"/>
    </source>
</evidence>
<dbReference type="InterPro" id="IPR003615">
    <property type="entry name" value="HNH_nuc"/>
</dbReference>
<dbReference type="RefSeq" id="WP_085266480.1">
    <property type="nucleotide sequence ID" value="NZ_JACKVG010000017.1"/>
</dbReference>
<keyword evidence="4" id="KW-1185">Reference proteome</keyword>
<dbReference type="STRING" id="1108812.AWC16_20975"/>
<dbReference type="CDD" id="cd00085">
    <property type="entry name" value="HNHc"/>
    <property type="match status" value="1"/>
</dbReference>
<evidence type="ECO:0000313" key="3">
    <source>
        <dbReference type="EMBL" id="ORW07927.1"/>
    </source>
</evidence>
<dbReference type="SMART" id="SM00507">
    <property type="entry name" value="HNHc"/>
    <property type="match status" value="1"/>
</dbReference>
<feature type="region of interest" description="Disordered" evidence="1">
    <location>
        <begin position="438"/>
        <end position="486"/>
    </location>
</feature>
<feature type="domain" description="HNH nuclease" evidence="2">
    <location>
        <begin position="317"/>
        <end position="369"/>
    </location>
</feature>
<dbReference type="Gene3D" id="1.10.30.50">
    <property type="match status" value="1"/>
</dbReference>
<gene>
    <name evidence="3" type="ORF">AWC16_20975</name>
</gene>
<name>A0A1X1Y9Z5_9MYCO</name>
<proteinExistence type="predicted"/>
<dbReference type="Pfam" id="PF02720">
    <property type="entry name" value="DUF222"/>
    <property type="match status" value="1"/>
</dbReference>
<accession>A0A1X1Y9Z5</accession>
<evidence type="ECO:0000313" key="4">
    <source>
        <dbReference type="Proteomes" id="UP000193866"/>
    </source>
</evidence>
<dbReference type="AlphaFoldDB" id="A0A1X1Y9Z5"/>
<comment type="caution">
    <text evidence="3">The sequence shown here is derived from an EMBL/GenBank/DDBJ whole genome shotgun (WGS) entry which is preliminary data.</text>
</comment>
<feature type="compositionally biased region" description="Basic and acidic residues" evidence="1">
    <location>
        <begin position="453"/>
        <end position="463"/>
    </location>
</feature>
<evidence type="ECO:0000256" key="1">
    <source>
        <dbReference type="SAM" id="MobiDB-lite"/>
    </source>
</evidence>
<dbReference type="Proteomes" id="UP000193866">
    <property type="component" value="Unassembled WGS sequence"/>
</dbReference>
<protein>
    <recommendedName>
        <fullName evidence="2">HNH nuclease domain-containing protein</fullName>
    </recommendedName>
</protein>
<dbReference type="EMBL" id="LQPG01000040">
    <property type="protein sequence ID" value="ORW07927.1"/>
    <property type="molecule type" value="Genomic_DNA"/>
</dbReference>
<dbReference type="OrthoDB" id="5242272at2"/>
<reference evidence="3 4" key="1">
    <citation type="submission" date="2016-01" db="EMBL/GenBank/DDBJ databases">
        <title>The new phylogeny of the genus Mycobacterium.</title>
        <authorList>
            <person name="Tarcisio F."/>
            <person name="Conor M."/>
            <person name="Antonella G."/>
            <person name="Elisabetta G."/>
            <person name="Giulia F.S."/>
            <person name="Sara T."/>
            <person name="Anna F."/>
            <person name="Clotilde B."/>
            <person name="Roberto B."/>
            <person name="Veronica D.S."/>
            <person name="Fabio R."/>
            <person name="Monica P."/>
            <person name="Olivier J."/>
            <person name="Enrico T."/>
            <person name="Nicola S."/>
        </authorList>
    </citation>
    <scope>NUCLEOTIDE SEQUENCE [LARGE SCALE GENOMIC DNA]</scope>
    <source>
        <strain evidence="3 4">DSM 45394</strain>
    </source>
</reference>
<sequence length="486" mass="53040">MFERAWSQTPESSVLVDRICAASRAQNQAAGQRLAAIGELDGLRAREHAANEQWVTDTFVAVAAEVAAALNVSEALASSFVRYARAMRDRLPQCGALLVAGDIDYWMFQALVFRTDLITEPDVLSRVDTVLAAKVSRWSSLTQGRLAGYVDKIVARADRDAVRQVRRRQAGREVVINDAGDGVSDLFGRLLTPDARVLDARLDALVDTVCDQDPRTRAQRRADALGALAAGADRLDCRCGRPECPAAGKPAPRPVLIHVIAEQASLTGGSQTPGSLIGDDALVPAELLAELARNARLRPLVHPADNPPERGYVPSRALADFVRCRDLTCRFPGCDKPAIGCDLDHTVPYGLGGTTHASNLKALCRQHHLVKTFLRWTDQQLADGTVIWRSPSGQTYVTTPGSAWLFPQLCVPTGEIKPVESRLEPGGDRTLRIPQRRHTRAAGHARYVAAERSQNRRAREARRAARHARWSPQVAPNTADEDPPPF</sequence>
<organism evidence="3 4">
    <name type="scientific">Mycolicibacter longobardus</name>
    <dbReference type="NCBI Taxonomy" id="1108812"/>
    <lineage>
        <taxon>Bacteria</taxon>
        <taxon>Bacillati</taxon>
        <taxon>Actinomycetota</taxon>
        <taxon>Actinomycetes</taxon>
        <taxon>Mycobacteriales</taxon>
        <taxon>Mycobacteriaceae</taxon>
        <taxon>Mycolicibacter</taxon>
    </lineage>
</organism>
<dbReference type="InterPro" id="IPR003870">
    <property type="entry name" value="DUF222"/>
</dbReference>